<keyword evidence="2" id="KW-1185">Reference proteome</keyword>
<proteinExistence type="predicted"/>
<name>A0A9W4XSV5_9PLEO</name>
<dbReference type="Proteomes" id="UP001152607">
    <property type="component" value="Unassembled WGS sequence"/>
</dbReference>
<accession>A0A9W4XSV5</accession>
<evidence type="ECO:0000313" key="1">
    <source>
        <dbReference type="EMBL" id="CAI6342348.1"/>
    </source>
</evidence>
<dbReference type="AlphaFoldDB" id="A0A9W4XSV5"/>
<comment type="caution">
    <text evidence="1">The sequence shown here is derived from an EMBL/GenBank/DDBJ whole genome shotgun (WGS) entry which is preliminary data.</text>
</comment>
<evidence type="ECO:0000313" key="2">
    <source>
        <dbReference type="Proteomes" id="UP001152607"/>
    </source>
</evidence>
<dbReference type="EMBL" id="CAOQHR010000013">
    <property type="protein sequence ID" value="CAI6342348.1"/>
    <property type="molecule type" value="Genomic_DNA"/>
</dbReference>
<sequence>MCPLPPVIAPIASLASAYHSCPGEYRGMKAEMQLLASGILLQRPDRADRASAACTIDQQQYAPILATPTL</sequence>
<protein>
    <submittedName>
        <fullName evidence="1">Uncharacterized protein</fullName>
    </submittedName>
</protein>
<gene>
    <name evidence="1" type="ORF">PDIGIT_LOCUS15554</name>
</gene>
<reference evidence="1" key="1">
    <citation type="submission" date="2023-01" db="EMBL/GenBank/DDBJ databases">
        <authorList>
            <person name="Van Ghelder C."/>
            <person name="Rancurel C."/>
        </authorList>
    </citation>
    <scope>NUCLEOTIDE SEQUENCE</scope>
    <source>
        <strain evidence="1">CNCM I-4278</strain>
    </source>
</reference>
<organism evidence="1 2">
    <name type="scientific">Periconia digitata</name>
    <dbReference type="NCBI Taxonomy" id="1303443"/>
    <lineage>
        <taxon>Eukaryota</taxon>
        <taxon>Fungi</taxon>
        <taxon>Dikarya</taxon>
        <taxon>Ascomycota</taxon>
        <taxon>Pezizomycotina</taxon>
        <taxon>Dothideomycetes</taxon>
        <taxon>Pleosporomycetidae</taxon>
        <taxon>Pleosporales</taxon>
        <taxon>Massarineae</taxon>
        <taxon>Periconiaceae</taxon>
        <taxon>Periconia</taxon>
    </lineage>
</organism>